<keyword evidence="1" id="KW-0547">Nucleotide-binding</keyword>
<dbReference type="STRING" id="670580.A0A1X6MRU1"/>
<evidence type="ECO:0000256" key="1">
    <source>
        <dbReference type="ARBA" id="ARBA00022741"/>
    </source>
</evidence>
<reference evidence="5 6" key="1">
    <citation type="submission" date="2017-04" db="EMBL/GenBank/DDBJ databases">
        <title>Genome Sequence of the Model Brown-Rot Fungus Postia placenta SB12.</title>
        <authorList>
            <consortium name="DOE Joint Genome Institute"/>
            <person name="Gaskell J."/>
            <person name="Kersten P."/>
            <person name="Larrondo L.F."/>
            <person name="Canessa P."/>
            <person name="Martinez D."/>
            <person name="Hibbett D."/>
            <person name="Schmoll M."/>
            <person name="Kubicek C.P."/>
            <person name="Martinez A.T."/>
            <person name="Yadav J."/>
            <person name="Master E."/>
            <person name="Magnuson J.K."/>
            <person name="James T."/>
            <person name="Yaver D."/>
            <person name="Berka R."/>
            <person name="Labutti K."/>
            <person name="Lipzen A."/>
            <person name="Aerts A."/>
            <person name="Barry K."/>
            <person name="Henrissat B."/>
            <person name="Blanchette R."/>
            <person name="Grigoriev I."/>
            <person name="Cullen D."/>
        </authorList>
    </citation>
    <scope>NUCLEOTIDE SEQUENCE [LARGE SCALE GENOMIC DNA]</scope>
    <source>
        <strain evidence="5 6">MAD-698-R-SB12</strain>
    </source>
</reference>
<feature type="short sequence motif" description="Histidine triad motif" evidence="3">
    <location>
        <begin position="94"/>
        <end position="98"/>
    </location>
</feature>
<dbReference type="PANTHER" id="PTHR12486:SF5">
    <property type="entry name" value="ADENOSINE 5'-MONOPHOSPHORAMIDASE HINT3"/>
    <property type="match status" value="1"/>
</dbReference>
<proteinExistence type="predicted"/>
<dbReference type="RefSeq" id="XP_024335813.1">
    <property type="nucleotide sequence ID" value="XM_024482962.1"/>
</dbReference>
<dbReference type="InterPro" id="IPR036265">
    <property type="entry name" value="HIT-like_sf"/>
</dbReference>
<evidence type="ECO:0000313" key="6">
    <source>
        <dbReference type="Proteomes" id="UP000194127"/>
    </source>
</evidence>
<dbReference type="Gene3D" id="3.30.428.10">
    <property type="entry name" value="HIT-like"/>
    <property type="match status" value="1"/>
</dbReference>
<feature type="non-terminal residue" evidence="5">
    <location>
        <position position="1"/>
    </location>
</feature>
<evidence type="ECO:0000259" key="4">
    <source>
        <dbReference type="PROSITE" id="PS51084"/>
    </source>
</evidence>
<dbReference type="AlphaFoldDB" id="A0A1X6MRU1"/>
<name>A0A1X6MRU1_9APHY</name>
<feature type="domain" description="HIT" evidence="4">
    <location>
        <begin position="4"/>
        <end position="109"/>
    </location>
</feature>
<feature type="non-terminal residue" evidence="5">
    <location>
        <position position="150"/>
    </location>
</feature>
<dbReference type="GO" id="GO:0000166">
    <property type="term" value="F:nucleotide binding"/>
    <property type="evidence" value="ECO:0007669"/>
    <property type="project" value="UniProtKB-KW"/>
</dbReference>
<accession>A0A1X6MRU1</accession>
<keyword evidence="2" id="KW-0378">Hydrolase</keyword>
<organism evidence="5 6">
    <name type="scientific">Postia placenta MAD-698-R-SB12</name>
    <dbReference type="NCBI Taxonomy" id="670580"/>
    <lineage>
        <taxon>Eukaryota</taxon>
        <taxon>Fungi</taxon>
        <taxon>Dikarya</taxon>
        <taxon>Basidiomycota</taxon>
        <taxon>Agaricomycotina</taxon>
        <taxon>Agaricomycetes</taxon>
        <taxon>Polyporales</taxon>
        <taxon>Adustoporiaceae</taxon>
        <taxon>Rhodonia</taxon>
    </lineage>
</organism>
<dbReference type="SUPFAM" id="SSF54197">
    <property type="entry name" value="HIT-like"/>
    <property type="match status" value="1"/>
</dbReference>
<dbReference type="PANTHER" id="PTHR12486">
    <property type="entry name" value="APRATAXIN-RELATED"/>
    <property type="match status" value="1"/>
</dbReference>
<dbReference type="GO" id="GO:0016787">
    <property type="term" value="F:hydrolase activity"/>
    <property type="evidence" value="ECO:0007669"/>
    <property type="project" value="UniProtKB-KW"/>
</dbReference>
<dbReference type="EMBL" id="KZ110603">
    <property type="protein sequence ID" value="OSX59019.1"/>
    <property type="molecule type" value="Genomic_DNA"/>
</dbReference>
<gene>
    <name evidence="5" type="ORF">POSPLADRAFT_1078197</name>
</gene>
<sequence>KNCIFCNVSVQNGFDVVWENNDFIAFRDHNPSAAHHFQMITKRHIDSVKSLCKDDVDVVGQMHDIGHRILEELDVSPTLRCLGFHIPPFNSVMHLHMHVQALPYRSVVRALKYPVVSGRGGLEKGFSWFVTADQSIRILDKGRRVGVLPC</sequence>
<dbReference type="InterPro" id="IPR011146">
    <property type="entry name" value="HIT-like"/>
</dbReference>
<evidence type="ECO:0000256" key="3">
    <source>
        <dbReference type="PROSITE-ProRule" id="PRU00464"/>
    </source>
</evidence>
<dbReference type="Proteomes" id="UP000194127">
    <property type="component" value="Unassembled WGS sequence"/>
</dbReference>
<evidence type="ECO:0000256" key="2">
    <source>
        <dbReference type="ARBA" id="ARBA00022801"/>
    </source>
</evidence>
<dbReference type="GeneID" id="36327911"/>
<evidence type="ECO:0000313" key="5">
    <source>
        <dbReference type="EMBL" id="OSX59019.1"/>
    </source>
</evidence>
<dbReference type="Pfam" id="PF11969">
    <property type="entry name" value="DcpS_C"/>
    <property type="match status" value="1"/>
</dbReference>
<protein>
    <recommendedName>
        <fullName evidence="4">HIT domain-containing protein</fullName>
    </recommendedName>
</protein>
<keyword evidence="6" id="KW-1185">Reference proteome</keyword>
<dbReference type="PROSITE" id="PS51084">
    <property type="entry name" value="HIT_2"/>
    <property type="match status" value="1"/>
</dbReference>
<dbReference type="OrthoDB" id="1915375at2759"/>